<accession>A0A7R9L3C6</accession>
<dbReference type="InterPro" id="IPR013087">
    <property type="entry name" value="Znf_C2H2_type"/>
</dbReference>
<feature type="domain" description="C2H2-type" evidence="3">
    <location>
        <begin position="164"/>
        <end position="192"/>
    </location>
</feature>
<dbReference type="GO" id="GO:0008270">
    <property type="term" value="F:zinc ion binding"/>
    <property type="evidence" value="ECO:0007669"/>
    <property type="project" value="UniProtKB-KW"/>
</dbReference>
<dbReference type="PROSITE" id="PS50157">
    <property type="entry name" value="ZINC_FINGER_C2H2_2"/>
    <property type="match status" value="1"/>
</dbReference>
<evidence type="ECO:0000256" key="1">
    <source>
        <dbReference type="PROSITE-ProRule" id="PRU00042"/>
    </source>
</evidence>
<name>A0A7R9L3C6_9ACAR</name>
<keyword evidence="1" id="KW-0863">Zinc-finger</keyword>
<evidence type="ECO:0000259" key="3">
    <source>
        <dbReference type="PROSITE" id="PS50157"/>
    </source>
</evidence>
<dbReference type="EMBL" id="CAJPIZ010014495">
    <property type="protein sequence ID" value="CAG2114794.1"/>
    <property type="molecule type" value="Genomic_DNA"/>
</dbReference>
<sequence length="228" mass="25552">MSGRRRPPAPSAAAIDGFRKKIRDLEEDKRRNEELMERADQELTASRQRVAQLEDTVAAQDMELAALKQKCKRWRESANLSNRELVSNKFVLQRVEAMYESSAAVVADIVEDIARRAINGVNRELQDMTEAQTAAAADRVRHMWAQRVVIDRMANDMTRDPNKFQCPECRKEYKGHICLVKHIARTHPRVTPMDTTGAATASAPVAAVSAPVAANDIVIEEISLSDDE</sequence>
<keyword evidence="1" id="KW-0479">Metal-binding</keyword>
<evidence type="ECO:0000313" key="4">
    <source>
        <dbReference type="EMBL" id="CAD7634364.1"/>
    </source>
</evidence>
<dbReference type="Proteomes" id="UP000759131">
    <property type="component" value="Unassembled WGS sequence"/>
</dbReference>
<keyword evidence="1" id="KW-0862">Zinc</keyword>
<dbReference type="AlphaFoldDB" id="A0A7R9L3C6"/>
<dbReference type="EMBL" id="OC869070">
    <property type="protein sequence ID" value="CAD7634364.1"/>
    <property type="molecule type" value="Genomic_DNA"/>
</dbReference>
<reference evidence="4" key="1">
    <citation type="submission" date="2020-11" db="EMBL/GenBank/DDBJ databases">
        <authorList>
            <person name="Tran Van P."/>
        </authorList>
    </citation>
    <scope>NUCLEOTIDE SEQUENCE</scope>
</reference>
<evidence type="ECO:0000256" key="2">
    <source>
        <dbReference type="SAM" id="Coils"/>
    </source>
</evidence>
<keyword evidence="2" id="KW-0175">Coiled coil</keyword>
<organism evidence="4">
    <name type="scientific">Medioppia subpectinata</name>
    <dbReference type="NCBI Taxonomy" id="1979941"/>
    <lineage>
        <taxon>Eukaryota</taxon>
        <taxon>Metazoa</taxon>
        <taxon>Ecdysozoa</taxon>
        <taxon>Arthropoda</taxon>
        <taxon>Chelicerata</taxon>
        <taxon>Arachnida</taxon>
        <taxon>Acari</taxon>
        <taxon>Acariformes</taxon>
        <taxon>Sarcoptiformes</taxon>
        <taxon>Oribatida</taxon>
        <taxon>Brachypylina</taxon>
        <taxon>Oppioidea</taxon>
        <taxon>Oppiidae</taxon>
        <taxon>Medioppia</taxon>
    </lineage>
</organism>
<feature type="coiled-coil region" evidence="2">
    <location>
        <begin position="15"/>
        <end position="84"/>
    </location>
</feature>
<proteinExistence type="predicted"/>
<dbReference type="PROSITE" id="PS00028">
    <property type="entry name" value="ZINC_FINGER_C2H2_1"/>
    <property type="match status" value="1"/>
</dbReference>
<gene>
    <name evidence="4" type="ORF">OSB1V03_LOCUS14760</name>
</gene>
<keyword evidence="5" id="KW-1185">Reference proteome</keyword>
<protein>
    <recommendedName>
        <fullName evidence="3">C2H2-type domain-containing protein</fullName>
    </recommendedName>
</protein>
<evidence type="ECO:0000313" key="5">
    <source>
        <dbReference type="Proteomes" id="UP000759131"/>
    </source>
</evidence>